<feature type="region of interest" description="Disordered" evidence="1">
    <location>
        <begin position="36"/>
        <end position="71"/>
    </location>
</feature>
<dbReference type="Gene3D" id="3.40.395.10">
    <property type="entry name" value="Adenoviral Proteinase, Chain A"/>
    <property type="match status" value="1"/>
</dbReference>
<feature type="compositionally biased region" description="Basic and acidic residues" evidence="1">
    <location>
        <begin position="53"/>
        <end position="71"/>
    </location>
</feature>
<evidence type="ECO:0000256" key="1">
    <source>
        <dbReference type="SAM" id="MobiDB-lite"/>
    </source>
</evidence>
<evidence type="ECO:0000313" key="3">
    <source>
        <dbReference type="Proteomes" id="UP001443914"/>
    </source>
</evidence>
<accession>A0AAW1JNT1</accession>
<evidence type="ECO:0000313" key="2">
    <source>
        <dbReference type="EMBL" id="KAK9705769.1"/>
    </source>
</evidence>
<organism evidence="2 3">
    <name type="scientific">Saponaria officinalis</name>
    <name type="common">Common soapwort</name>
    <name type="synonym">Lychnis saponaria</name>
    <dbReference type="NCBI Taxonomy" id="3572"/>
    <lineage>
        <taxon>Eukaryota</taxon>
        <taxon>Viridiplantae</taxon>
        <taxon>Streptophyta</taxon>
        <taxon>Embryophyta</taxon>
        <taxon>Tracheophyta</taxon>
        <taxon>Spermatophyta</taxon>
        <taxon>Magnoliopsida</taxon>
        <taxon>eudicotyledons</taxon>
        <taxon>Gunneridae</taxon>
        <taxon>Pentapetalae</taxon>
        <taxon>Caryophyllales</taxon>
        <taxon>Caryophyllaceae</taxon>
        <taxon>Caryophylleae</taxon>
        <taxon>Saponaria</taxon>
    </lineage>
</organism>
<protein>
    <recommendedName>
        <fullName evidence="4">Ubiquitin-like protease family profile domain-containing protein</fullName>
    </recommendedName>
</protein>
<comment type="caution">
    <text evidence="2">The sequence shown here is derived from an EMBL/GenBank/DDBJ whole genome shotgun (WGS) entry which is preliminary data.</text>
</comment>
<reference evidence="2" key="1">
    <citation type="submission" date="2024-03" db="EMBL/GenBank/DDBJ databases">
        <title>WGS assembly of Saponaria officinalis var. Norfolk2.</title>
        <authorList>
            <person name="Jenkins J."/>
            <person name="Shu S."/>
            <person name="Grimwood J."/>
            <person name="Barry K."/>
            <person name="Goodstein D."/>
            <person name="Schmutz J."/>
            <person name="Leebens-Mack J."/>
            <person name="Osbourn A."/>
        </authorList>
    </citation>
    <scope>NUCLEOTIDE SEQUENCE [LARGE SCALE GENOMIC DNA]</scope>
    <source>
        <strain evidence="2">JIC</strain>
    </source>
</reference>
<keyword evidence="3" id="KW-1185">Reference proteome</keyword>
<dbReference type="EMBL" id="JBDFQZ010000007">
    <property type="protein sequence ID" value="KAK9705769.1"/>
    <property type="molecule type" value="Genomic_DNA"/>
</dbReference>
<dbReference type="Proteomes" id="UP001443914">
    <property type="component" value="Unassembled WGS sequence"/>
</dbReference>
<dbReference type="InterPro" id="IPR038765">
    <property type="entry name" value="Papain-like_cys_pep_sf"/>
</dbReference>
<dbReference type="AlphaFoldDB" id="A0AAW1JNT1"/>
<name>A0AAW1JNT1_SAPOF</name>
<sequence>MTELILSCISDKLMFISFKLLFFFFKTDIGKLKRKNKSKDTRESANKLPKKAKSVEMSKREGDDGAHDSRPLSVKEIDELGPYCRSLEEKLNSLSKGDTIKMMIDDSVYNYQHIAESFLTIVEIRQMLRNQWLNVVMLQIWGSFLYQYATENESTKKVGYMCPVKLLEYMHRPRQCEKYIAHVLKIQDQKKFIMGAFYEGTSKKLDIKGRLNAAWILHCVNGGRRNFAKPNKLIIKVIECPQQPEGYECGYYVMKWMYNITFYYSTGNEKDFEKVMADSTMSLDDINEIKEVWATKCLDNM</sequence>
<gene>
    <name evidence="2" type="ORF">RND81_07G080200</name>
</gene>
<dbReference type="SUPFAM" id="SSF54001">
    <property type="entry name" value="Cysteine proteinases"/>
    <property type="match status" value="1"/>
</dbReference>
<evidence type="ECO:0008006" key="4">
    <source>
        <dbReference type="Google" id="ProtNLM"/>
    </source>
</evidence>
<proteinExistence type="predicted"/>